<dbReference type="AlphaFoldDB" id="A0A5C3L8H8"/>
<accession>A0A5C3L8H8</accession>
<feature type="domain" description="NADP-dependent oxidoreductase" evidence="1">
    <location>
        <begin position="39"/>
        <end position="349"/>
    </location>
</feature>
<evidence type="ECO:0000313" key="3">
    <source>
        <dbReference type="Proteomes" id="UP000307440"/>
    </source>
</evidence>
<evidence type="ECO:0000313" key="2">
    <source>
        <dbReference type="EMBL" id="TFK29329.1"/>
    </source>
</evidence>
<dbReference type="SUPFAM" id="SSF51430">
    <property type="entry name" value="NAD(P)-linked oxidoreductase"/>
    <property type="match status" value="1"/>
</dbReference>
<dbReference type="PANTHER" id="PTHR42686:SF1">
    <property type="entry name" value="GH17980P-RELATED"/>
    <property type="match status" value="1"/>
</dbReference>
<name>A0A5C3L8H8_COPMA</name>
<protein>
    <submittedName>
        <fullName evidence="2">Aldo/keto reductase</fullName>
    </submittedName>
</protein>
<reference evidence="2 3" key="1">
    <citation type="journal article" date="2019" name="Nat. Ecol. Evol.">
        <title>Megaphylogeny resolves global patterns of mushroom evolution.</title>
        <authorList>
            <person name="Varga T."/>
            <person name="Krizsan K."/>
            <person name="Foldi C."/>
            <person name="Dima B."/>
            <person name="Sanchez-Garcia M."/>
            <person name="Sanchez-Ramirez S."/>
            <person name="Szollosi G.J."/>
            <person name="Szarkandi J.G."/>
            <person name="Papp V."/>
            <person name="Albert L."/>
            <person name="Andreopoulos W."/>
            <person name="Angelini C."/>
            <person name="Antonin V."/>
            <person name="Barry K.W."/>
            <person name="Bougher N.L."/>
            <person name="Buchanan P."/>
            <person name="Buyck B."/>
            <person name="Bense V."/>
            <person name="Catcheside P."/>
            <person name="Chovatia M."/>
            <person name="Cooper J."/>
            <person name="Damon W."/>
            <person name="Desjardin D."/>
            <person name="Finy P."/>
            <person name="Geml J."/>
            <person name="Haridas S."/>
            <person name="Hughes K."/>
            <person name="Justo A."/>
            <person name="Karasinski D."/>
            <person name="Kautmanova I."/>
            <person name="Kiss B."/>
            <person name="Kocsube S."/>
            <person name="Kotiranta H."/>
            <person name="LaButti K.M."/>
            <person name="Lechner B.E."/>
            <person name="Liimatainen K."/>
            <person name="Lipzen A."/>
            <person name="Lukacs Z."/>
            <person name="Mihaltcheva S."/>
            <person name="Morgado L.N."/>
            <person name="Niskanen T."/>
            <person name="Noordeloos M.E."/>
            <person name="Ohm R.A."/>
            <person name="Ortiz-Santana B."/>
            <person name="Ovrebo C."/>
            <person name="Racz N."/>
            <person name="Riley R."/>
            <person name="Savchenko A."/>
            <person name="Shiryaev A."/>
            <person name="Soop K."/>
            <person name="Spirin V."/>
            <person name="Szebenyi C."/>
            <person name="Tomsovsky M."/>
            <person name="Tulloss R.E."/>
            <person name="Uehling J."/>
            <person name="Grigoriev I.V."/>
            <person name="Vagvolgyi C."/>
            <person name="Papp T."/>
            <person name="Martin F.M."/>
            <person name="Miettinen O."/>
            <person name="Hibbett D.S."/>
            <person name="Nagy L.G."/>
        </authorList>
    </citation>
    <scope>NUCLEOTIDE SEQUENCE [LARGE SCALE GENOMIC DNA]</scope>
    <source>
        <strain evidence="2 3">CBS 121175</strain>
    </source>
</reference>
<proteinExistence type="predicted"/>
<dbReference type="GO" id="GO:0045290">
    <property type="term" value="F:D-arabinose 1-dehydrogenase [NAD(P)+] activity"/>
    <property type="evidence" value="ECO:0007669"/>
    <property type="project" value="TreeGrafter"/>
</dbReference>
<dbReference type="Pfam" id="PF00248">
    <property type="entry name" value="Aldo_ket_red"/>
    <property type="match status" value="1"/>
</dbReference>
<dbReference type="GO" id="GO:0005829">
    <property type="term" value="C:cytosol"/>
    <property type="evidence" value="ECO:0007669"/>
    <property type="project" value="TreeGrafter"/>
</dbReference>
<evidence type="ECO:0000259" key="1">
    <source>
        <dbReference type="Pfam" id="PF00248"/>
    </source>
</evidence>
<dbReference type="InterPro" id="IPR023210">
    <property type="entry name" value="NADP_OxRdtase_dom"/>
</dbReference>
<sequence length="386" mass="43083">MTFQQFGHKLVVPQDTEEDFPRPGRHLEKIELPLDLPVIVYGAGSFSNQYNSDHHIKSELPLRTVRLALRYGIRAFDTSAYYGPSEVVLGTILESIRDEFPRSSYRLMTKCGRYGVSAFDYEPDTIRQSVIRSLERLKTDYLDVVYLHDVEFVADPVLPRTSGNAISALQDEAAAFGLGVGDEGKIRGEGDVKILKAFAELQKLKDEGIIKNIGITGYPLPTLLRLALLILHNPPYKPLDILLSYSHLCLQNSNFARFAGEFRERAKVGTLMAASPLSMGLLTNRIPDWHPAPPKLRDAVKEAIAGWEGDFPNLALGYSINETGIDNGNVPLVLGLSTPAEVHKAIKVWRETRDRAGDVARRKAGEKKAQEVFARAKYLDWSWPSP</sequence>
<dbReference type="InterPro" id="IPR036812">
    <property type="entry name" value="NAD(P)_OxRdtase_dom_sf"/>
</dbReference>
<dbReference type="GO" id="GO:0070485">
    <property type="term" value="P:dehydro-D-arabinono-1,4-lactone biosynthetic process"/>
    <property type="evidence" value="ECO:0007669"/>
    <property type="project" value="TreeGrafter"/>
</dbReference>
<gene>
    <name evidence="2" type="ORF">FA15DRAFT_664259</name>
</gene>
<dbReference type="OrthoDB" id="5286008at2759"/>
<keyword evidence="3" id="KW-1185">Reference proteome</keyword>
<dbReference type="Proteomes" id="UP000307440">
    <property type="component" value="Unassembled WGS sequence"/>
</dbReference>
<dbReference type="EMBL" id="ML210150">
    <property type="protein sequence ID" value="TFK29329.1"/>
    <property type="molecule type" value="Genomic_DNA"/>
</dbReference>
<organism evidence="2 3">
    <name type="scientific">Coprinopsis marcescibilis</name>
    <name type="common">Agaric fungus</name>
    <name type="synonym">Psathyrella marcescibilis</name>
    <dbReference type="NCBI Taxonomy" id="230819"/>
    <lineage>
        <taxon>Eukaryota</taxon>
        <taxon>Fungi</taxon>
        <taxon>Dikarya</taxon>
        <taxon>Basidiomycota</taxon>
        <taxon>Agaricomycotina</taxon>
        <taxon>Agaricomycetes</taxon>
        <taxon>Agaricomycetidae</taxon>
        <taxon>Agaricales</taxon>
        <taxon>Agaricineae</taxon>
        <taxon>Psathyrellaceae</taxon>
        <taxon>Coprinopsis</taxon>
    </lineage>
</organism>
<dbReference type="Gene3D" id="3.20.20.100">
    <property type="entry name" value="NADP-dependent oxidoreductase domain"/>
    <property type="match status" value="1"/>
</dbReference>
<dbReference type="InterPro" id="IPR020471">
    <property type="entry name" value="AKR"/>
</dbReference>
<dbReference type="STRING" id="230819.A0A5C3L8H8"/>
<dbReference type="PANTHER" id="PTHR42686">
    <property type="entry name" value="GH17980P-RELATED"/>
    <property type="match status" value="1"/>
</dbReference>